<dbReference type="Proteomes" id="UP000234639">
    <property type="component" value="Unassembled WGS sequence"/>
</dbReference>
<organism evidence="2 4">
    <name type="scientific">Campylobacter ureolyticus</name>
    <dbReference type="NCBI Taxonomy" id="827"/>
    <lineage>
        <taxon>Bacteria</taxon>
        <taxon>Pseudomonadati</taxon>
        <taxon>Campylobacterota</taxon>
        <taxon>Epsilonproteobacteria</taxon>
        <taxon>Campylobacterales</taxon>
        <taxon>Campylobacteraceae</taxon>
        <taxon>Campylobacter</taxon>
    </lineage>
</organism>
<evidence type="ECO:0000313" key="3">
    <source>
        <dbReference type="EMBL" id="QKF84860.1"/>
    </source>
</evidence>
<dbReference type="EMBL" id="CP053832">
    <property type="protein sequence ID" value="QKF84860.1"/>
    <property type="molecule type" value="Genomic_DNA"/>
</dbReference>
<dbReference type="HAMAP" id="MF_02110">
    <property type="entry name" value="UPF0763"/>
    <property type="match status" value="1"/>
</dbReference>
<sequence>MDKEIEKIEQDFGKDQTIFEILNTENSDKKTIMLKKGSWKNRYPWFGIDADKNIYSVLSLKSLTSLINSYKNVARENFDLKLEKSIARTLPIDFGDVWSVCMEEIKKLALLDPELQVSNLDLDKIVDNVKIKYPNLFVDIDNMIRGNVENFKHN</sequence>
<dbReference type="EMBL" id="PKHU01000003">
    <property type="protein sequence ID" value="PKZ29385.1"/>
    <property type="molecule type" value="Genomic_DNA"/>
</dbReference>
<protein>
    <recommendedName>
        <fullName evidence="1">UPF0763 protein CURT_1409</fullName>
    </recommendedName>
</protein>
<reference evidence="3 5" key="2">
    <citation type="submission" date="2020-05" db="EMBL/GenBank/DDBJ databases">
        <title>Complete genome sequencing of Campylobacter and Arcobacter type strains.</title>
        <authorList>
            <person name="Miller W.G."/>
            <person name="Yee E."/>
        </authorList>
    </citation>
    <scope>NUCLEOTIDE SEQUENCE [LARGE SCALE GENOMIC DNA]</scope>
    <source>
        <strain evidence="3 5">LMG 6451</strain>
    </source>
</reference>
<accession>A0A2I1NAK8</accession>
<reference evidence="2 4" key="1">
    <citation type="submission" date="2017-12" db="EMBL/GenBank/DDBJ databases">
        <title>Phylogenetic diversity of female urinary microbiome.</title>
        <authorList>
            <person name="Thomas-White K."/>
            <person name="Wolfe A.J."/>
        </authorList>
    </citation>
    <scope>NUCLEOTIDE SEQUENCE [LARGE SCALE GENOMIC DNA]</scope>
    <source>
        <strain evidence="2 4">UMB0112</strain>
    </source>
</reference>
<gene>
    <name evidence="3" type="ORF">CURT_1409</name>
    <name evidence="2" type="ORF">CYJ41_03250</name>
</gene>
<dbReference type="RefSeq" id="WP_018712757.1">
    <property type="nucleotide sequence ID" value="NZ_CACRSK010000001.1"/>
</dbReference>
<evidence type="ECO:0000313" key="5">
    <source>
        <dbReference type="Proteomes" id="UP000509722"/>
    </source>
</evidence>
<dbReference type="AlphaFoldDB" id="A0A2I1NAK8"/>
<proteinExistence type="inferred from homology"/>
<name>A0A2I1NAK8_9BACT</name>
<dbReference type="Proteomes" id="UP000509722">
    <property type="component" value="Chromosome"/>
</dbReference>
<dbReference type="Pfam" id="PF10788">
    <property type="entry name" value="DUF2603"/>
    <property type="match status" value="1"/>
</dbReference>
<evidence type="ECO:0000313" key="2">
    <source>
        <dbReference type="EMBL" id="PKZ29385.1"/>
    </source>
</evidence>
<evidence type="ECO:0000256" key="1">
    <source>
        <dbReference type="HAMAP-Rule" id="MF_02110"/>
    </source>
</evidence>
<comment type="similarity">
    <text evidence="1">Belongs to the UPF0763 family.</text>
</comment>
<dbReference type="GeneID" id="77176315"/>
<dbReference type="OrthoDB" id="5324700at2"/>
<dbReference type="InterPro" id="IPR019724">
    <property type="entry name" value="UPF0763"/>
</dbReference>
<evidence type="ECO:0000313" key="4">
    <source>
        <dbReference type="Proteomes" id="UP000234639"/>
    </source>
</evidence>